<dbReference type="UniPathway" id="UPA00333">
    <property type="reaction ID" value="UER00454"/>
</dbReference>
<evidence type="ECO:0000256" key="6">
    <source>
        <dbReference type="ARBA" id="ARBA00023079"/>
    </source>
</evidence>
<reference evidence="10 11" key="1">
    <citation type="submission" date="2015-08" db="EMBL/GenBank/DDBJ databases">
        <title>Draft Genome Sequence of Bacillus vietnamensis UCD-SED5.</title>
        <authorList>
            <person name="Lee R.D."/>
            <person name="Jospin G."/>
            <person name="Lang J.M."/>
            <person name="Coil D.A."/>
            <person name="Eisen J.A."/>
        </authorList>
    </citation>
    <scope>NUCLEOTIDE SEQUENCE [LARGE SCALE GENOMIC DNA]</scope>
    <source>
        <strain evidence="10 11">UCD-SED5</strain>
    </source>
</reference>
<keyword evidence="3 9" id="KW-0479">Metal-binding</keyword>
<dbReference type="GO" id="GO:0004328">
    <property type="term" value="F:formamidase activity"/>
    <property type="evidence" value="ECO:0007669"/>
    <property type="project" value="InterPro"/>
</dbReference>
<dbReference type="Gene3D" id="3.50.30.50">
    <property type="entry name" value="Putative cyclase"/>
    <property type="match status" value="1"/>
</dbReference>
<dbReference type="PATRIC" id="fig|218284.4.peg.2214"/>
<comment type="subunit">
    <text evidence="2 9">Homodimer.</text>
</comment>
<dbReference type="GO" id="GO:0008270">
    <property type="term" value="F:zinc ion binding"/>
    <property type="evidence" value="ECO:0007669"/>
    <property type="project" value="UniProtKB-UniRule"/>
</dbReference>
<protein>
    <recommendedName>
        <fullName evidence="9">Kynurenine formamidase</fullName>
        <shortName evidence="9">KFA</shortName>
        <shortName evidence="9">KFase</shortName>
        <ecNumber evidence="9">3.5.1.9</ecNumber>
    </recommendedName>
    <alternativeName>
        <fullName evidence="9">Arylformamidase</fullName>
    </alternativeName>
    <alternativeName>
        <fullName evidence="9">N-formylkynurenine formamidase</fullName>
        <shortName evidence="9">FKF</shortName>
    </alternativeName>
</protein>
<name>A0A0P6WVV5_9BACI</name>
<comment type="catalytic activity">
    <reaction evidence="7 9">
        <text>N-formyl-L-kynurenine + H2O = L-kynurenine + formate + H(+)</text>
        <dbReference type="Rhea" id="RHEA:13009"/>
        <dbReference type="ChEBI" id="CHEBI:15377"/>
        <dbReference type="ChEBI" id="CHEBI:15378"/>
        <dbReference type="ChEBI" id="CHEBI:15740"/>
        <dbReference type="ChEBI" id="CHEBI:57959"/>
        <dbReference type="ChEBI" id="CHEBI:58629"/>
        <dbReference type="EC" id="3.5.1.9"/>
    </reaction>
</comment>
<feature type="binding site" evidence="9">
    <location>
        <position position="17"/>
    </location>
    <ligand>
        <name>substrate</name>
    </ligand>
</feature>
<comment type="similarity">
    <text evidence="9">Belongs to the Cyclase 1 superfamily. KynB family.</text>
</comment>
<dbReference type="GO" id="GO:0019441">
    <property type="term" value="P:L-tryptophan catabolic process to kynurenine"/>
    <property type="evidence" value="ECO:0007669"/>
    <property type="project" value="UniProtKB-UniRule"/>
</dbReference>
<evidence type="ECO:0000256" key="2">
    <source>
        <dbReference type="ARBA" id="ARBA00011738"/>
    </source>
</evidence>
<comment type="cofactor">
    <cofactor evidence="9">
        <name>Zn(2+)</name>
        <dbReference type="ChEBI" id="CHEBI:29105"/>
    </cofactor>
    <text evidence="9">Binds 2 zinc ions per subunit.</text>
</comment>
<keyword evidence="6 9" id="KW-0823">Tryptophan catabolism</keyword>
<evidence type="ECO:0000256" key="4">
    <source>
        <dbReference type="ARBA" id="ARBA00022801"/>
    </source>
</evidence>
<evidence type="ECO:0000256" key="9">
    <source>
        <dbReference type="HAMAP-Rule" id="MF_01969"/>
    </source>
</evidence>
<keyword evidence="5 9" id="KW-0862">Zinc</keyword>
<evidence type="ECO:0000256" key="8">
    <source>
        <dbReference type="ARBA" id="ARBA00060547"/>
    </source>
</evidence>
<comment type="pathway">
    <text evidence="8 9">Amino-acid degradation; L-tryptophan degradation via kynurenine pathway; L-kynurenine from L-tryptophan: step 2/2.</text>
</comment>
<feature type="binding site" evidence="9">
    <location>
        <position position="158"/>
    </location>
    <ligand>
        <name>Zn(2+)</name>
        <dbReference type="ChEBI" id="CHEBI:29105"/>
        <label>2</label>
    </ligand>
</feature>
<sequence>MKMIDISRPLHNETPVWPGDTPFSFSLNWTKEETGSVNVGQLTMSSHTGTHVDAPFHFDSDGNRILDMPLERFMGPAIVVSLEGTPEISPERLRKIDFTDVKKVLFKTNAWSDPNRFPGQIPPIPKELAPFLKEKGIDLIGVDLPSVDPLDSKELEAHHSLRKHDIGILEGIDLTHVTPGIYELIALPLPLKEGDGSPVRAVLIDRT</sequence>
<dbReference type="PANTHER" id="PTHR31118">
    <property type="entry name" value="CYCLASE-LIKE PROTEIN 2"/>
    <property type="match status" value="1"/>
</dbReference>
<keyword evidence="4 9" id="KW-0378">Hydrolase</keyword>
<feature type="active site" description="Proton donor/acceptor" evidence="9">
    <location>
        <position position="57"/>
    </location>
</feature>
<dbReference type="InterPro" id="IPR017484">
    <property type="entry name" value="Kynurenine_formamidase_bac"/>
</dbReference>
<accession>A0A0P6WVV5</accession>
<dbReference type="EC" id="3.5.1.9" evidence="9"/>
<dbReference type="InterPro" id="IPR007325">
    <property type="entry name" value="KFase/CYL"/>
</dbReference>
<organism evidence="10 11">
    <name type="scientific">Rossellomorea vietnamensis</name>
    <dbReference type="NCBI Taxonomy" id="218284"/>
    <lineage>
        <taxon>Bacteria</taxon>
        <taxon>Bacillati</taxon>
        <taxon>Bacillota</taxon>
        <taxon>Bacilli</taxon>
        <taxon>Bacillales</taxon>
        <taxon>Bacillaceae</taxon>
        <taxon>Rossellomorea</taxon>
    </lineage>
</organism>
<dbReference type="NCBIfam" id="TIGR03035">
    <property type="entry name" value="trp_arylform"/>
    <property type="match status" value="1"/>
</dbReference>
<feature type="binding site" evidence="9">
    <location>
        <position position="51"/>
    </location>
    <ligand>
        <name>Zn(2+)</name>
        <dbReference type="ChEBI" id="CHEBI:29105"/>
        <label>1</label>
    </ligand>
</feature>
<dbReference type="Pfam" id="PF04199">
    <property type="entry name" value="Cyclase"/>
    <property type="match status" value="1"/>
</dbReference>
<dbReference type="SUPFAM" id="SSF102198">
    <property type="entry name" value="Putative cyclase"/>
    <property type="match status" value="1"/>
</dbReference>
<evidence type="ECO:0000256" key="1">
    <source>
        <dbReference type="ARBA" id="ARBA00002204"/>
    </source>
</evidence>
<dbReference type="AlphaFoldDB" id="A0A0P6WVV5"/>
<feature type="binding site" evidence="9">
    <location>
        <position position="47"/>
    </location>
    <ligand>
        <name>Zn(2+)</name>
        <dbReference type="ChEBI" id="CHEBI:29105"/>
        <label>1</label>
    </ligand>
</feature>
<dbReference type="PANTHER" id="PTHR31118:SF32">
    <property type="entry name" value="KYNURENINE FORMAMIDASE"/>
    <property type="match status" value="1"/>
</dbReference>
<evidence type="ECO:0000256" key="7">
    <source>
        <dbReference type="ARBA" id="ARBA00048496"/>
    </source>
</evidence>
<evidence type="ECO:0000256" key="5">
    <source>
        <dbReference type="ARBA" id="ARBA00022833"/>
    </source>
</evidence>
<dbReference type="OrthoDB" id="9796085at2"/>
<comment type="caution">
    <text evidence="10">The sequence shown here is derived from an EMBL/GenBank/DDBJ whole genome shotgun (WGS) entry which is preliminary data.</text>
</comment>
<feature type="binding site" evidence="9">
    <location>
        <position position="170"/>
    </location>
    <ligand>
        <name>Zn(2+)</name>
        <dbReference type="ChEBI" id="CHEBI:29105"/>
        <label>2</label>
    </ligand>
</feature>
<dbReference type="FunFam" id="3.50.30.50:FF:000001">
    <property type="entry name" value="Kynurenine formamidase"/>
    <property type="match status" value="1"/>
</dbReference>
<feature type="binding site" evidence="9">
    <location>
        <position position="170"/>
    </location>
    <ligand>
        <name>Zn(2+)</name>
        <dbReference type="ChEBI" id="CHEBI:29105"/>
        <label>1</label>
    </ligand>
</feature>
<proteinExistence type="inferred from homology"/>
<feature type="binding site" evidence="9">
    <location>
        <position position="53"/>
    </location>
    <ligand>
        <name>Zn(2+)</name>
        <dbReference type="ChEBI" id="CHEBI:29105"/>
        <label>2</label>
    </ligand>
</feature>
<feature type="binding site" evidence="9">
    <location>
        <position position="53"/>
    </location>
    <ligand>
        <name>Zn(2+)</name>
        <dbReference type="ChEBI" id="CHEBI:29105"/>
        <label>1</label>
    </ligand>
</feature>
<dbReference type="InterPro" id="IPR037175">
    <property type="entry name" value="KFase_sf"/>
</dbReference>
<gene>
    <name evidence="9" type="primary">kynB</name>
    <name evidence="10" type="ORF">AM506_05490</name>
</gene>
<dbReference type="GO" id="GO:0004061">
    <property type="term" value="F:arylformamidase activity"/>
    <property type="evidence" value="ECO:0007669"/>
    <property type="project" value="UniProtKB-UniRule"/>
</dbReference>
<dbReference type="Proteomes" id="UP000050398">
    <property type="component" value="Unassembled WGS sequence"/>
</dbReference>
<dbReference type="eggNOG" id="COG1878">
    <property type="taxonomic scope" value="Bacteria"/>
</dbReference>
<dbReference type="HAMAP" id="MF_01969">
    <property type="entry name" value="KynB"/>
    <property type="match status" value="1"/>
</dbReference>
<comment type="function">
    <text evidence="1 9">Catalyzes the hydrolysis of N-formyl-L-kynurenine to L-kynurenine, the second step in the kynurenine pathway of tryptophan degradation.</text>
</comment>
<dbReference type="RefSeq" id="WP_060671486.1">
    <property type="nucleotide sequence ID" value="NZ_LIXZ01000003.1"/>
</dbReference>
<evidence type="ECO:0000256" key="3">
    <source>
        <dbReference type="ARBA" id="ARBA00022723"/>
    </source>
</evidence>
<evidence type="ECO:0000313" key="11">
    <source>
        <dbReference type="Proteomes" id="UP000050398"/>
    </source>
</evidence>
<dbReference type="EMBL" id="LIXZ01000003">
    <property type="protein sequence ID" value="KPL60574.1"/>
    <property type="molecule type" value="Genomic_DNA"/>
</dbReference>
<evidence type="ECO:0000313" key="10">
    <source>
        <dbReference type="EMBL" id="KPL60574.1"/>
    </source>
</evidence>